<evidence type="ECO:0000259" key="2">
    <source>
        <dbReference type="PROSITE" id="PS50165"/>
    </source>
</evidence>
<dbReference type="EMBL" id="CP101806">
    <property type="protein sequence ID" value="UUD35546.1"/>
    <property type="molecule type" value="Genomic_DNA"/>
</dbReference>
<dbReference type="Gene3D" id="3.40.1440.10">
    <property type="entry name" value="GIY-YIG endonuclease"/>
    <property type="match status" value="1"/>
</dbReference>
<dbReference type="RefSeq" id="WP_256553257.1">
    <property type="nucleotide sequence ID" value="NZ_CP101806.1"/>
</dbReference>
<feature type="domain" description="GIY-YIG" evidence="1">
    <location>
        <begin position="15"/>
        <end position="93"/>
    </location>
</feature>
<dbReference type="InterPro" id="IPR001162">
    <property type="entry name" value="UvrC_RNase_H_dom"/>
</dbReference>
<organism evidence="3 4">
    <name type="scientific">Mycoplasmopsis caviae</name>
    <dbReference type="NCBI Taxonomy" id="55603"/>
    <lineage>
        <taxon>Bacteria</taxon>
        <taxon>Bacillati</taxon>
        <taxon>Mycoplasmatota</taxon>
        <taxon>Mycoplasmoidales</taxon>
        <taxon>Metamycoplasmataceae</taxon>
        <taxon>Mycoplasmopsis</taxon>
    </lineage>
</organism>
<dbReference type="PROSITE" id="PS50164">
    <property type="entry name" value="GIY_YIG"/>
    <property type="match status" value="1"/>
</dbReference>
<dbReference type="SUPFAM" id="SSF47781">
    <property type="entry name" value="RuvA domain 2-like"/>
    <property type="match status" value="1"/>
</dbReference>
<dbReference type="Gene3D" id="1.10.150.20">
    <property type="entry name" value="5' to 3' exonuclease, C-terminal subdomain"/>
    <property type="match status" value="1"/>
</dbReference>
<dbReference type="Gene3D" id="3.30.420.340">
    <property type="entry name" value="UvrC, RNAse H endonuclease domain"/>
    <property type="match status" value="1"/>
</dbReference>
<dbReference type="InterPro" id="IPR047296">
    <property type="entry name" value="GIY-YIG_UvrC_Cho"/>
</dbReference>
<dbReference type="SUPFAM" id="SSF82771">
    <property type="entry name" value="GIY-YIG endonuclease"/>
    <property type="match status" value="1"/>
</dbReference>
<gene>
    <name evidence="3" type="ORF">NPA07_01585</name>
</gene>
<dbReference type="PROSITE" id="PS50165">
    <property type="entry name" value="UVRC"/>
    <property type="match status" value="1"/>
</dbReference>
<evidence type="ECO:0000259" key="1">
    <source>
        <dbReference type="PROSITE" id="PS50164"/>
    </source>
</evidence>
<dbReference type="InterPro" id="IPR038476">
    <property type="entry name" value="UvrC_RNase_H_dom_sf"/>
</dbReference>
<name>A0ABY5J0E0_9BACT</name>
<accession>A0ABY5J0E0</accession>
<dbReference type="PANTHER" id="PTHR30562">
    <property type="entry name" value="UVRC/OXIDOREDUCTASE"/>
    <property type="match status" value="1"/>
</dbReference>
<evidence type="ECO:0000313" key="4">
    <source>
        <dbReference type="Proteomes" id="UP001058569"/>
    </source>
</evidence>
<dbReference type="CDD" id="cd10434">
    <property type="entry name" value="GIY-YIG_UvrC_Cho"/>
    <property type="match status" value="1"/>
</dbReference>
<proteinExistence type="predicted"/>
<dbReference type="Pfam" id="PF08459">
    <property type="entry name" value="UvrC_RNaseH_dom"/>
    <property type="match status" value="1"/>
</dbReference>
<dbReference type="PANTHER" id="PTHR30562:SF1">
    <property type="entry name" value="UVRABC SYSTEM PROTEIN C"/>
    <property type="match status" value="1"/>
</dbReference>
<reference evidence="3" key="1">
    <citation type="submission" date="2022-07" db="EMBL/GenBank/DDBJ databases">
        <title>Complete genome of Mycoplasma caviae type strain G122.</title>
        <authorList>
            <person name="Spergser J."/>
        </authorList>
    </citation>
    <scope>NUCLEOTIDE SEQUENCE</scope>
    <source>
        <strain evidence="3">G122</strain>
    </source>
</reference>
<sequence>MTKSEIIASLKAVTTLPGIYLWKDKDDNVIYVGKAKNLRKRMHQYFEGAINSYKTSRLVEQIYAYEVFVCNTNKEALLLEKSYIDKYNPEYNILLLDDRRYPYLKVQLFNSKLEISLSRKINKKNENNKLFYFGPFPIGYGSIQILKLLEREAFYEKGLKIKNKDPKFWQEKFNKIKSILSFKDNSYINEIMEKMLKEAEAQHFEIARDLKASWVFLNKLKEEQIIELKNIRNLDVFTYKTVENVIYITTLFYRSGLLINKDNQAISVDIDETETLEKFFNKYYEEKIKPDEILVEKKLINLNLNLDENLNIFCPKIGEKRKVIEIAKLNLEEFYSREHLLIKNKSEHIIKVLDKFKKIINLTSLKNIIIFDNSNFANFNPVGVAVVYTNGQKNKNLYRKFNHMDIYSRDADVEYMSETIKKYFESQDNKKDFDLVIVDGGLAQIHEAKKVLFDLKINIPIVGLVKDNYHRTRALIDTQENLIELDDKELLNFLASMQIEVDRFAKSHLRKRNRITTFEGSLQSIKGVGKNTEIKLLNTFKTYVNIFNASIEELEKVVSKKLALEIKNTFKDKYK</sequence>
<dbReference type="Pfam" id="PF01541">
    <property type="entry name" value="GIY-YIG"/>
    <property type="match status" value="1"/>
</dbReference>
<evidence type="ECO:0000313" key="3">
    <source>
        <dbReference type="EMBL" id="UUD35546.1"/>
    </source>
</evidence>
<dbReference type="Proteomes" id="UP001058569">
    <property type="component" value="Chromosome"/>
</dbReference>
<dbReference type="InterPro" id="IPR010994">
    <property type="entry name" value="RuvA_2-like"/>
</dbReference>
<dbReference type="SMART" id="SM00465">
    <property type="entry name" value="GIYc"/>
    <property type="match status" value="1"/>
</dbReference>
<feature type="domain" description="UvrC family homology region profile" evidence="2">
    <location>
        <begin position="236"/>
        <end position="452"/>
    </location>
</feature>
<dbReference type="InterPro" id="IPR035901">
    <property type="entry name" value="GIY-YIG_endonuc_sf"/>
</dbReference>
<protein>
    <submittedName>
        <fullName evidence="3">GIY-YIG nuclease family protein</fullName>
    </submittedName>
</protein>
<dbReference type="InterPro" id="IPR000305">
    <property type="entry name" value="GIY-YIG_endonuc"/>
</dbReference>
<keyword evidence="4" id="KW-1185">Reference proteome</keyword>
<dbReference type="InterPro" id="IPR050066">
    <property type="entry name" value="UvrABC_protein_C"/>
</dbReference>
<dbReference type="Pfam" id="PF14520">
    <property type="entry name" value="HHH_5"/>
    <property type="match status" value="1"/>
</dbReference>
<dbReference type="Pfam" id="PF22920">
    <property type="entry name" value="UvrC_RNaseH"/>
    <property type="match status" value="1"/>
</dbReference>